<sequence length="405" mass="45999">MDYGALSSYFDGAVAKTLADVDIDASKSNQHEFNGTRPLRSLFGDDDIRDICTTFAYMCDDAEPEMCDGTVTWYDARRSHPTRTEYRLYYKDNAAIRLASAGDLMVLANSDDLGLLILFAKRGSNIESQLRWLFGFGEPDRSGYAVSKGERNRIGAVASRILAMIGIETRVPLSADAYLEDMVERFGGAFPRGIDFTEYSVSTLDDLDWRGNPDRSLLACYEREEMLFKVFERHLLERDLAPYLNGVLDVDGILKTTMSTFQRRKSRAGTAFEHQLEFLFKGRGIRYSSQPYTEGKSKPDFIFPSIECYRDDAFPPDCLTMLGAKTTIKERWRQVLEEANRIAHKHLITLEPAVSVDYTNAMRASSLQLVVPHELFATYTTSQQEWLMDVASFCSMVEERQSELD</sequence>
<dbReference type="EMBL" id="ABXJ01000055">
    <property type="protein sequence ID" value="EEA90868.1"/>
    <property type="molecule type" value="Genomic_DNA"/>
</dbReference>
<dbReference type="InterPro" id="IPR011335">
    <property type="entry name" value="Restrct_endonuc-II-like"/>
</dbReference>
<evidence type="ECO:0000259" key="1">
    <source>
        <dbReference type="Pfam" id="PF09019"/>
    </source>
</evidence>
<keyword evidence="3" id="KW-1185">Reference proteome</keyword>
<accession>B6GA13</accession>
<evidence type="ECO:0000313" key="2">
    <source>
        <dbReference type="EMBL" id="EEA90868.1"/>
    </source>
</evidence>
<protein>
    <submittedName>
        <fullName evidence="2">EcoRII C-terminal domain protein</fullName>
    </submittedName>
</protein>
<reference evidence="2 3" key="1">
    <citation type="submission" date="2008-10" db="EMBL/GenBank/DDBJ databases">
        <title>Draft genome sequence of Collinsella stercoris (DSM 13279).</title>
        <authorList>
            <person name="Sudarsanam P."/>
            <person name="Ley R."/>
            <person name="Guruge J."/>
            <person name="Turnbaugh P.J."/>
            <person name="Mahowald M."/>
            <person name="Liep D."/>
            <person name="Gordon J."/>
        </authorList>
    </citation>
    <scope>NUCLEOTIDE SEQUENCE [LARGE SCALE GENOMIC DNA]</scope>
    <source>
        <strain evidence="2 3">DSM 13279</strain>
    </source>
</reference>
<dbReference type="STRING" id="445975.COLSTE_00904"/>
<dbReference type="InterPro" id="IPR038365">
    <property type="entry name" value="EcoRII_C_sf"/>
</dbReference>
<comment type="caution">
    <text evidence="2">The sequence shown here is derived from an EMBL/GenBank/DDBJ whole genome shotgun (WGS) entry which is preliminary data.</text>
</comment>
<name>B6GA13_9ACTN</name>
<dbReference type="SUPFAM" id="SSF52980">
    <property type="entry name" value="Restriction endonuclease-like"/>
    <property type="match status" value="1"/>
</dbReference>
<reference evidence="2 3" key="2">
    <citation type="submission" date="2008-10" db="EMBL/GenBank/DDBJ databases">
        <authorList>
            <person name="Fulton L."/>
            <person name="Clifton S."/>
            <person name="Fulton B."/>
            <person name="Xu J."/>
            <person name="Minx P."/>
            <person name="Pepin K.H."/>
            <person name="Johnson M."/>
            <person name="Thiruvilangam P."/>
            <person name="Bhonagiri V."/>
            <person name="Nash W.E."/>
            <person name="Mardis E.R."/>
            <person name="Wilson R.K."/>
        </authorList>
    </citation>
    <scope>NUCLEOTIDE SEQUENCE [LARGE SCALE GENOMIC DNA]</scope>
    <source>
        <strain evidence="2 3">DSM 13279</strain>
    </source>
</reference>
<dbReference type="HOGENOM" id="CLU_042008_0_0_11"/>
<dbReference type="GO" id="GO:0003677">
    <property type="term" value="F:DNA binding"/>
    <property type="evidence" value="ECO:0007669"/>
    <property type="project" value="InterPro"/>
</dbReference>
<evidence type="ECO:0000313" key="3">
    <source>
        <dbReference type="Proteomes" id="UP000003560"/>
    </source>
</evidence>
<dbReference type="OrthoDB" id="9797574at2"/>
<gene>
    <name evidence="2" type="ORF">COLSTE_00904</name>
</gene>
<organism evidence="2 3">
    <name type="scientific">Collinsella stercoris DSM 13279</name>
    <dbReference type="NCBI Taxonomy" id="445975"/>
    <lineage>
        <taxon>Bacteria</taxon>
        <taxon>Bacillati</taxon>
        <taxon>Actinomycetota</taxon>
        <taxon>Coriobacteriia</taxon>
        <taxon>Coriobacteriales</taxon>
        <taxon>Coriobacteriaceae</taxon>
        <taxon>Collinsella</taxon>
    </lineage>
</organism>
<dbReference type="Proteomes" id="UP000003560">
    <property type="component" value="Unassembled WGS sequence"/>
</dbReference>
<dbReference type="GO" id="GO:0009307">
    <property type="term" value="P:DNA restriction-modification system"/>
    <property type="evidence" value="ECO:0007669"/>
    <property type="project" value="InterPro"/>
</dbReference>
<proteinExistence type="predicted"/>
<dbReference type="RefSeq" id="WP_006720566.1">
    <property type="nucleotide sequence ID" value="NZ_CP085935.1"/>
</dbReference>
<dbReference type="AlphaFoldDB" id="B6GA13"/>
<dbReference type="Gene3D" id="3.40.91.80">
    <property type="match status" value="1"/>
</dbReference>
<feature type="domain" description="Restriction endonuclease type II EcoRII C-terminal" evidence="1">
    <location>
        <begin position="228"/>
        <end position="393"/>
    </location>
</feature>
<dbReference type="REBASE" id="42650">
    <property type="entry name" value="CstDORF903P"/>
</dbReference>
<dbReference type="GeneID" id="98002116"/>
<dbReference type="Pfam" id="PF09019">
    <property type="entry name" value="EcoRII-C"/>
    <property type="match status" value="1"/>
</dbReference>
<dbReference type="eggNOG" id="ENOG502Z7XX">
    <property type="taxonomic scope" value="Bacteria"/>
</dbReference>
<dbReference type="InterPro" id="IPR015109">
    <property type="entry name" value="Restrct_endonuc_II_EcoRII_C"/>
</dbReference>
<dbReference type="GO" id="GO:0009036">
    <property type="term" value="F:type II site-specific deoxyribonuclease activity"/>
    <property type="evidence" value="ECO:0007669"/>
    <property type="project" value="InterPro"/>
</dbReference>